<reference evidence="2 3" key="1">
    <citation type="submission" date="2020-05" db="EMBL/GenBank/DDBJ databases">
        <authorList>
            <person name="Khan S.A."/>
            <person name="Jeon C.O."/>
            <person name="Chun B.H."/>
        </authorList>
    </citation>
    <scope>NUCLEOTIDE SEQUENCE [LARGE SCALE GENOMIC DNA]</scope>
    <source>
        <strain evidence="2 3">B156</strain>
    </source>
</reference>
<comment type="caution">
    <text evidence="2">The sequence shown here is derived from an EMBL/GenBank/DDBJ whole genome shotgun (WGS) entry which is preliminary data.</text>
</comment>
<organism evidence="2 3">
    <name type="scientific">Ramlibacter montanisoli</name>
    <dbReference type="NCBI Taxonomy" id="2732512"/>
    <lineage>
        <taxon>Bacteria</taxon>
        <taxon>Pseudomonadati</taxon>
        <taxon>Pseudomonadota</taxon>
        <taxon>Betaproteobacteria</taxon>
        <taxon>Burkholderiales</taxon>
        <taxon>Comamonadaceae</taxon>
        <taxon>Ramlibacter</taxon>
    </lineage>
</organism>
<keyword evidence="3" id="KW-1185">Reference proteome</keyword>
<keyword evidence="1" id="KW-0472">Membrane</keyword>
<evidence type="ECO:0000313" key="3">
    <source>
        <dbReference type="Proteomes" id="UP000552954"/>
    </source>
</evidence>
<keyword evidence="1" id="KW-1133">Transmembrane helix</keyword>
<dbReference type="EMBL" id="JABFCS010000001">
    <property type="protein sequence ID" value="NNU42994.1"/>
    <property type="molecule type" value="Genomic_DNA"/>
</dbReference>
<evidence type="ECO:0000256" key="1">
    <source>
        <dbReference type="SAM" id="Phobius"/>
    </source>
</evidence>
<sequence>MVPDIAPSPAAPPRRSRLALPLVIAATALTTVVAAVAVVVFVLWPEGVTIVVAPAGVPVVAPGTRTRSAEDCASCGSVESIRHTDPATGLPVYEFTVRMRDGSARESSESTTGRWRAGERVLLIGGPKARAAEERENLAP</sequence>
<protein>
    <submittedName>
        <fullName evidence="2">Uncharacterized protein</fullName>
    </submittedName>
</protein>
<dbReference type="Proteomes" id="UP000552954">
    <property type="component" value="Unassembled WGS sequence"/>
</dbReference>
<evidence type="ECO:0000313" key="2">
    <source>
        <dbReference type="EMBL" id="NNU42994.1"/>
    </source>
</evidence>
<keyword evidence="1" id="KW-0812">Transmembrane</keyword>
<feature type="transmembrane region" description="Helical" evidence="1">
    <location>
        <begin position="18"/>
        <end position="44"/>
    </location>
</feature>
<accession>A0A849K983</accession>
<name>A0A849K983_9BURK</name>
<proteinExistence type="predicted"/>
<dbReference type="RefSeq" id="WP_171557723.1">
    <property type="nucleotide sequence ID" value="NZ_JABFCS010000001.1"/>
</dbReference>
<gene>
    <name evidence="2" type="ORF">HK415_07205</name>
</gene>
<dbReference type="AlphaFoldDB" id="A0A849K983"/>
<reference evidence="2 3" key="2">
    <citation type="submission" date="2020-06" db="EMBL/GenBank/DDBJ databases">
        <title>Ramlibacter rhizophilus sp. nov., isolated from rhizosphere soil of national flower Mugunghwa from South Korea.</title>
        <authorList>
            <person name="Zheng-Fei Y."/>
            <person name="Huan T."/>
        </authorList>
    </citation>
    <scope>NUCLEOTIDE SEQUENCE [LARGE SCALE GENOMIC DNA]</scope>
    <source>
        <strain evidence="2 3">B156</strain>
    </source>
</reference>